<accession>A0ACB7J3L0</accession>
<protein>
    <submittedName>
        <fullName evidence="1">Uncharacterized protein</fullName>
    </submittedName>
</protein>
<keyword evidence="2" id="KW-1185">Reference proteome</keyword>
<dbReference type="Proteomes" id="UP000824881">
    <property type="component" value="Unassembled WGS sequence"/>
</dbReference>
<evidence type="ECO:0000313" key="1">
    <source>
        <dbReference type="EMBL" id="KAG9225017.1"/>
    </source>
</evidence>
<reference evidence="1 2" key="1">
    <citation type="journal article" date="2021" name="Appl. Environ. Microbiol.">
        <title>Genetic linkage and physical mapping for an oyster mushroom Pleurotus cornucopiae and QTL analysis for the trait cap color.</title>
        <authorList>
            <person name="Zhang Y."/>
            <person name="Gao W."/>
            <person name="Sonnenberg A."/>
            <person name="Chen Q."/>
            <person name="Zhang J."/>
            <person name="Huang C."/>
        </authorList>
    </citation>
    <scope>NUCLEOTIDE SEQUENCE [LARGE SCALE GENOMIC DNA]</scope>
    <source>
        <strain evidence="1">CCMSSC00406</strain>
    </source>
</reference>
<dbReference type="EMBL" id="WQMT02000003">
    <property type="protein sequence ID" value="KAG9225017.1"/>
    <property type="molecule type" value="Genomic_DNA"/>
</dbReference>
<evidence type="ECO:0000313" key="2">
    <source>
        <dbReference type="Proteomes" id="UP000824881"/>
    </source>
</evidence>
<comment type="caution">
    <text evidence="1">The sequence shown here is derived from an EMBL/GenBank/DDBJ whole genome shotgun (WGS) entry which is preliminary data.</text>
</comment>
<sequence>MRLRSTGHVTPIDDEPAGPEMPGDFSPSSSPLSELPSLVSDTQEIPSTPVGRRRSLSYSDAVAGRVPRVSAAARDDVPPLGDDQLETPLDGSQRGHGSMIEPLIAAPRSVRARRNSLDSLSSSQAATVRLATASLSNYERDSINRRNTSVVVDEESDSDESKTEHKKPKDKGKGVDPKNWGNIQLPDEEADTDLQAALQASLKTQRDLNKMGESSGTHHEPDQHTDLALKKELEDLRAEFEALKLQKSSKRTRQRANSKSANERVAAKIASASKGRSGSAPVNRLPVPVDGDNDSSSSSSDIGSEGDILPSAHIAKNSALGVAFKGLNGRRIHSSSSSSSSDDSSSSSSNEAAAPMMIKRRKRQRSRSKKSRKSKRKETKLKPVPPVVYKGEPELVTFQRFVSESISYVEDGNVPRRDEVRIISRFTDGPAQRFVQRRVFGHWQDWTLESFFRGLFDEVFPANFTERQRWKLKNCRQREGTSVREYIAELTEILSSIGEISERDQVVALWHGLRASIRAELYRKHLSPDKSSWKKVAFEAEIQEIAETVMGGHNRNNQASSNGRSGPSNAQPQRNDRGLGGGNRTKFHSQNMQRSNGGNTSGLQRNDRRTDRSQSWSSNRDAASRNAGASSSYVNNQPGQSRSQQGSGAKAPIDPRRKYNLSQKEMDDLKADKKCFYCRETGHVARQCPRAHSMSSSSNRRPPGLRSNNIDIDFDRAERLLSEARDSEVLHTMELGMVDINGTVSVSDDDSMPGLEDCSDDESEYEFVESDPDISDFELDEPEPFEEVYVRPDTPIPNASMPTPSRRTTVEDCDDSDDDDENMPPLIEISDDDEDVVDATDTGPHTRAEYRNDDWAVLMLNFLETEKGLSADDEEEPTILTEEELDELNAEFDAWCMVNNDELIGKEDVHACRPPEDQTPQERLWHQHQDWYREACHTNGRLGEGVSNTFMRLMEDLKFLPFPGDQHFPKDHEFEPRFGMVTVDDDTYALYDFTQWTNLQPEISKDALLAPGFSLAKWYIETLAKLHNEELDPAKYEFLDHLPTIEDPWLNNALSYLQYYEVCEARMQQREHAGHFGRWHISKRSADGWYTISDFLLNCETRIRCDLLMNRDLNLGRWYEARMAERLRTLEPTTWEGIADLRALYYPDEGRMERGLSEMAEDLVIRRRGYLQTLPMLALHGAQVERGTYPAVERNAAITKDHTRLIPRPLVITVNVEGHPCRALLDSGSLGDFVSSTLVTQLKLKKHELRKSLPLQLAVQGSRSKINFSCRANIQYQDVKEERYFDVVNLSNYDLILGTPWIHQHKVMLGLNPPRIVIGSKKAMPLSAGEDVAKLSSQAMDLLLSDVQKARAHLLDYALPLCLAAEDTGLPPLRAINHEIPLIDVNKTYTWRPSKCPEPLREQWVEKRKAYLKSGRWRVTTATNAMPMLLIYKPGTSLLRTVFDLRERNQNTRRMSTPMPEIEGCLRRVARRPWFSTLDISAAFEQIRVIPEHVHRTVMTTPDGNMESLVMQQGDCNAPATCQALMNHLFGAFIGQFMDVYLDDIIIYSNTLLEHIEHCKLVIDILAREKLYLSESKLHFLAEELKILGRIVDKDGIRMDPHKVDKILNWKVPTNRDLLRGFLGAVGYLADDAARIRIPMGILAALTGDRVAFRWEFTHQRAFEDVKRYINDFREHRRVPLKYDKGAPPIWVVTDGCATGIAGAVLQGDDWRKASVAAFYSAKLSAAQQNYATHEIEMLAGVETMMRHRDILQGARFKWLTDHKGLIHLLNQKNLTGRQARWLEKLGDFNFEPVYIPGSENVLSDALSRIYSNDAPGTVRASSEYTLYDDEGTRRPQECVTEPVFVGDEARMASMAMEGLSIERGGISSAEYARRMAQKRFRLHGPRKDLEGVLPAQSSSSAFAHRMVGRRFVLHGPREQKEGVRVEKNTQENTNQRTNGGRGGDTKASAHTVGTTEEVAPMIESPNEETPRTQPSESVNPTPRLTRFTYHAPSGTTFEEIIRNRYNGDKFLSNIAANPRHYKNFTVDKGLITLRDNGREVLCVPDVVIDGSNAREIVINEAHSMLAHLGGSKTLAYLRDHVWWKDMVKDVYSFCASCTTCLRSKPNNQKPYGLLNPLPPPTQPWETIGMDFVGPLPESSDRNGTYDSITVIIDLLTAMVHLVPSKTTYTARNVAELVFDNVYKLHGLPQTIVSDRDVLFTSNFWKHLHSLLHTKLAMSSAYHPESDGATERMNRTVTQMIRQCISANQRDWVAKLPAIEFAINSARSESTGYAPFFLNTGRMPKSFIFDSPRENEFPGVRVFAQRVKDGIMSAHDSIIAARVKQTRNANRKRRPSPFAKGDLVYVSTQNITFPRGLARKFVPKFIGPLLISRDFGNSSYEIQLPRDLIQRGMHNVFHVSLLRMHVPNDDRLFPGRSWDQISGAESQGKEWAVKDIRSHSGMKAESIFEIEWASGDVTWLPYREIKHLHALERYLEVAGVDTIEELPMGTGIPPEDDRAMFMGYIGIDPEQEDIKEVRLCVNCTHQVASTLRCDIPTSHHPLSNNTSHLILHSIHPYSIMAKGNHVAPFHKLLSSPSTDIYHLYDPKKKTVNVVLADSIRAFVDAHYDISRNQITTSSNLPPGYEDFARVYNLEPDVDGKFSTFDTITGAVHIEHTGPSLKKMGLGGNSQQEVRAALHRERIRHERNLLGKLGLAFIEDHLGPNAPSLFPTSFAAPSIGVDPAWISPAPLPAKAKYASNTGGKVITEKKKTRVAPTDGSKGKKLAREKKKAATEVGMNAPAASPPSITTAPFPGMVPISPDIINSTTSSMNANDAGELLNAVASSSAVTLADDINMVDAPEEWELDMYLGAVVDSTNSSA</sequence>
<proteinExistence type="predicted"/>
<name>A0ACB7J3L0_PLECO</name>
<gene>
    <name evidence="1" type="ORF">CCMSSC00406_0001832</name>
</gene>
<organism evidence="1 2">
    <name type="scientific">Pleurotus cornucopiae</name>
    <name type="common">Cornucopia mushroom</name>
    <dbReference type="NCBI Taxonomy" id="5321"/>
    <lineage>
        <taxon>Eukaryota</taxon>
        <taxon>Fungi</taxon>
        <taxon>Dikarya</taxon>
        <taxon>Basidiomycota</taxon>
        <taxon>Agaricomycotina</taxon>
        <taxon>Agaricomycetes</taxon>
        <taxon>Agaricomycetidae</taxon>
        <taxon>Agaricales</taxon>
        <taxon>Pleurotineae</taxon>
        <taxon>Pleurotaceae</taxon>
        <taxon>Pleurotus</taxon>
    </lineage>
</organism>